<dbReference type="EMBL" id="KN833024">
    <property type="protein sequence ID" value="KIM77556.1"/>
    <property type="molecule type" value="Genomic_DNA"/>
</dbReference>
<evidence type="ECO:0008006" key="4">
    <source>
        <dbReference type="Google" id="ProtNLM"/>
    </source>
</evidence>
<protein>
    <recommendedName>
        <fullName evidence="4">DDE-1 domain-containing protein</fullName>
    </recommendedName>
</protein>
<sequence>MAPEIFERCAKDGSSFCCSDSYLRKWFHGTLLWSERKATRAAQKLTEDWELLCERAFLRIAYGIKEEDIPPELLVNGDQTQVVYAQGSKLTWTKTGSRQVTVIGEDEKRAFTVVVSVSNSGELLPFQVIYQGYSAKTCPSASAKDYDAAKAAGFRFEFSKTKTFNTRNHAHTCR</sequence>
<dbReference type="HOGENOM" id="CLU_046752_2_2_1"/>
<gene>
    <name evidence="2" type="ORF">PILCRDRAFT_76648</name>
    <name evidence="1" type="ORF">PILCRDRAFT_82171</name>
</gene>
<reference evidence="1" key="3">
    <citation type="submission" date="2015-02" db="EMBL/GenBank/DDBJ databases">
        <title>Evolutionary Origins and Diversification of the Mycorrhizal Mutualists.</title>
        <authorList>
            <consortium name="DOE Joint Genome Institute"/>
            <consortium name="Mycorrhizal Genomics Consortium"/>
            <person name="Kohler A."/>
            <person name="Kuo A."/>
            <person name="Nagy L.G."/>
            <person name="Floudas D."/>
            <person name="Copeland A."/>
            <person name="Barry K.W."/>
            <person name="Cichocki N."/>
            <person name="Veneault-Fourrey C."/>
            <person name="LaButti K."/>
            <person name="Lindquist E.A."/>
            <person name="Lipzen A."/>
            <person name="Lundell T."/>
            <person name="Morin E."/>
            <person name="Murat C."/>
            <person name="Riley R."/>
            <person name="Ohm R."/>
            <person name="Sun H."/>
            <person name="Tunlid A."/>
            <person name="Henrissat B."/>
            <person name="Grigoriev I.V."/>
            <person name="Hibbett D.S."/>
            <person name="Martin F."/>
        </authorList>
    </citation>
    <scope>NUCLEOTIDE SEQUENCE</scope>
    <source>
        <strain evidence="1">F 1598</strain>
    </source>
</reference>
<reference evidence="1 3" key="1">
    <citation type="submission" date="2014-04" db="EMBL/GenBank/DDBJ databases">
        <authorList>
            <consortium name="DOE Joint Genome Institute"/>
            <person name="Kuo A."/>
            <person name="Tarkka M."/>
            <person name="Buscot F."/>
            <person name="Kohler A."/>
            <person name="Nagy L.G."/>
            <person name="Floudas D."/>
            <person name="Copeland A."/>
            <person name="Barry K.W."/>
            <person name="Cichocki N."/>
            <person name="Veneault-Fourrey C."/>
            <person name="LaButti K."/>
            <person name="Lindquist E.A."/>
            <person name="Lipzen A."/>
            <person name="Lundell T."/>
            <person name="Morin E."/>
            <person name="Murat C."/>
            <person name="Sun H."/>
            <person name="Tunlid A."/>
            <person name="Henrissat B."/>
            <person name="Grigoriev I.V."/>
            <person name="Hibbett D.S."/>
            <person name="Martin F."/>
            <person name="Nordberg H.P."/>
            <person name="Cantor M.N."/>
            <person name="Hua S.X."/>
        </authorList>
    </citation>
    <scope>NUCLEOTIDE SEQUENCE [LARGE SCALE GENOMIC DNA]</scope>
    <source>
        <strain evidence="1 3">F 1598</strain>
    </source>
</reference>
<name>A0A0C3EHM7_PILCF</name>
<evidence type="ECO:0000313" key="1">
    <source>
        <dbReference type="EMBL" id="KIM72120.1"/>
    </source>
</evidence>
<reference evidence="3" key="2">
    <citation type="submission" date="2015-01" db="EMBL/GenBank/DDBJ databases">
        <title>Evolutionary Origins and Diversification of the Mycorrhizal Mutualists.</title>
        <authorList>
            <consortium name="DOE Joint Genome Institute"/>
            <consortium name="Mycorrhizal Genomics Consortium"/>
            <person name="Kohler A."/>
            <person name="Kuo A."/>
            <person name="Nagy L.G."/>
            <person name="Floudas D."/>
            <person name="Copeland A."/>
            <person name="Barry K.W."/>
            <person name="Cichocki N."/>
            <person name="Veneault-Fourrey C."/>
            <person name="LaButti K."/>
            <person name="Lindquist E.A."/>
            <person name="Lipzen A."/>
            <person name="Lundell T."/>
            <person name="Morin E."/>
            <person name="Murat C."/>
            <person name="Riley R."/>
            <person name="Ohm R."/>
            <person name="Sun H."/>
            <person name="Tunlid A."/>
            <person name="Henrissat B."/>
            <person name="Grigoriev I.V."/>
            <person name="Hibbett D.S."/>
            <person name="Martin F."/>
        </authorList>
    </citation>
    <scope>NUCLEOTIDE SEQUENCE [LARGE SCALE GENOMIC DNA]</scope>
    <source>
        <strain evidence="2 3">F 1598</strain>
    </source>
</reference>
<dbReference type="AlphaFoldDB" id="A0A0C3EHM7"/>
<dbReference type="OrthoDB" id="3341102at2759"/>
<evidence type="ECO:0000313" key="2">
    <source>
        <dbReference type="EMBL" id="KIM77556.1"/>
    </source>
</evidence>
<accession>A0A0C3EHM7</accession>
<keyword evidence="3" id="KW-1185">Reference proteome</keyword>
<dbReference type="EMBL" id="KN833162">
    <property type="protein sequence ID" value="KIM72120.1"/>
    <property type="molecule type" value="Genomic_DNA"/>
</dbReference>
<evidence type="ECO:0000313" key="3">
    <source>
        <dbReference type="Proteomes" id="UP000054166"/>
    </source>
</evidence>
<proteinExistence type="predicted"/>
<dbReference type="Proteomes" id="UP000054166">
    <property type="component" value="Unassembled WGS sequence"/>
</dbReference>
<organism evidence="1 3">
    <name type="scientific">Piloderma croceum (strain F 1598)</name>
    <dbReference type="NCBI Taxonomy" id="765440"/>
    <lineage>
        <taxon>Eukaryota</taxon>
        <taxon>Fungi</taxon>
        <taxon>Dikarya</taxon>
        <taxon>Basidiomycota</taxon>
        <taxon>Agaricomycotina</taxon>
        <taxon>Agaricomycetes</taxon>
        <taxon>Agaricomycetidae</taxon>
        <taxon>Atheliales</taxon>
        <taxon>Atheliaceae</taxon>
        <taxon>Piloderma</taxon>
    </lineage>
</organism>
<dbReference type="STRING" id="765440.A0A0C3EHM7"/>